<dbReference type="InterPro" id="IPR054828">
    <property type="entry name" value="Vit_B12_bind_prot"/>
</dbReference>
<accession>A0ABV1RJS5</accession>
<organism evidence="3 4">
    <name type="scientific">Catenovulum sediminis</name>
    <dbReference type="NCBI Taxonomy" id="1740262"/>
    <lineage>
        <taxon>Bacteria</taxon>
        <taxon>Pseudomonadati</taxon>
        <taxon>Pseudomonadota</taxon>
        <taxon>Gammaproteobacteria</taxon>
        <taxon>Alteromonadales</taxon>
        <taxon>Alteromonadaceae</taxon>
        <taxon>Catenovulum</taxon>
    </lineage>
</organism>
<comment type="caution">
    <text evidence="3">The sequence shown here is derived from an EMBL/GenBank/DDBJ whole genome shotgun (WGS) entry which is preliminary data.</text>
</comment>
<dbReference type="PANTHER" id="PTHR30535">
    <property type="entry name" value="VITAMIN B12-BINDING PROTEIN"/>
    <property type="match status" value="1"/>
</dbReference>
<proteinExistence type="predicted"/>
<keyword evidence="1" id="KW-0732">Signal</keyword>
<evidence type="ECO:0000256" key="1">
    <source>
        <dbReference type="ARBA" id="ARBA00022729"/>
    </source>
</evidence>
<keyword evidence="4" id="KW-1185">Reference proteome</keyword>
<evidence type="ECO:0000313" key="4">
    <source>
        <dbReference type="Proteomes" id="UP001467690"/>
    </source>
</evidence>
<gene>
    <name evidence="3" type="ORF">ABS311_13650</name>
</gene>
<dbReference type="PANTHER" id="PTHR30535:SF34">
    <property type="entry name" value="MOLYBDATE-BINDING PROTEIN MOLA"/>
    <property type="match status" value="1"/>
</dbReference>
<dbReference type="InterPro" id="IPR050902">
    <property type="entry name" value="ABC_Transporter_SBP"/>
</dbReference>
<evidence type="ECO:0000259" key="2">
    <source>
        <dbReference type="PROSITE" id="PS50983"/>
    </source>
</evidence>
<dbReference type="RefSeq" id="WP_350402378.1">
    <property type="nucleotide sequence ID" value="NZ_JBELOE010000239.1"/>
</dbReference>
<dbReference type="Proteomes" id="UP001467690">
    <property type="component" value="Unassembled WGS sequence"/>
</dbReference>
<evidence type="ECO:0000313" key="3">
    <source>
        <dbReference type="EMBL" id="MER2492922.1"/>
    </source>
</evidence>
<name>A0ABV1RJS5_9ALTE</name>
<dbReference type="Gene3D" id="3.40.50.1980">
    <property type="entry name" value="Nitrogenase molybdenum iron protein domain"/>
    <property type="match status" value="2"/>
</dbReference>
<sequence length="292" mass="32900">MRSSSYTALSLALSLAILLALLVIMTPASIKAEEKKLKLIALAPHIVEMLYSIDAGDMIIGTTEHSDYPESAKDIPRIGNYASLQIERILQLKPDYIIAWATGNPPDDLERIRKLGIPVVYSKPSDLKSVAQELQMLGKITGKQQQAEKVIADYYAKLKVLQAKYQQRDKVDVFYQLWSTPLTTIANQAWPQKLLELCGVHNPFKNLKGDYPHISLEHVLLAKPQMIIIPTSASEPNGAVQYWTKYKTLPAVQNNQVVLVNSDKLHRMTPRALDELAIMCEKVERARQTYQH</sequence>
<dbReference type="CDD" id="cd01144">
    <property type="entry name" value="BtuF"/>
    <property type="match status" value="1"/>
</dbReference>
<dbReference type="SUPFAM" id="SSF53807">
    <property type="entry name" value="Helical backbone' metal receptor"/>
    <property type="match status" value="1"/>
</dbReference>
<dbReference type="NCBIfam" id="NF038402">
    <property type="entry name" value="TroA_like"/>
    <property type="match status" value="1"/>
</dbReference>
<reference evidence="3 4" key="1">
    <citation type="submission" date="2024-06" db="EMBL/GenBank/DDBJ databases">
        <authorList>
            <person name="Chen R.Y."/>
        </authorList>
    </citation>
    <scope>NUCLEOTIDE SEQUENCE [LARGE SCALE GENOMIC DNA]</scope>
    <source>
        <strain evidence="3 4">D2</strain>
    </source>
</reference>
<feature type="domain" description="Fe/B12 periplasmic-binding" evidence="2">
    <location>
        <begin position="38"/>
        <end position="291"/>
    </location>
</feature>
<dbReference type="Pfam" id="PF01497">
    <property type="entry name" value="Peripla_BP_2"/>
    <property type="match status" value="1"/>
</dbReference>
<dbReference type="InterPro" id="IPR002491">
    <property type="entry name" value="ABC_transptr_periplasmic_BD"/>
</dbReference>
<dbReference type="EMBL" id="JBELOE010000239">
    <property type="protein sequence ID" value="MER2492922.1"/>
    <property type="molecule type" value="Genomic_DNA"/>
</dbReference>
<protein>
    <submittedName>
        <fullName evidence="3">Cobalamin-binding protein</fullName>
    </submittedName>
</protein>
<dbReference type="PROSITE" id="PS50983">
    <property type="entry name" value="FE_B12_PBP"/>
    <property type="match status" value="1"/>
</dbReference>